<evidence type="ECO:0000313" key="1">
    <source>
        <dbReference type="EMBL" id="RQW75903.1"/>
    </source>
</evidence>
<protein>
    <submittedName>
        <fullName evidence="1">Uncharacterized protein</fullName>
    </submittedName>
</protein>
<accession>A0A3N9UIL0</accession>
<evidence type="ECO:0000313" key="2">
    <source>
        <dbReference type="Proteomes" id="UP000274033"/>
    </source>
</evidence>
<organism evidence="1 2">
    <name type="scientific">Lysinibacillus composti</name>
    <dbReference type="NCBI Taxonomy" id="720633"/>
    <lineage>
        <taxon>Bacteria</taxon>
        <taxon>Bacillati</taxon>
        <taxon>Bacillota</taxon>
        <taxon>Bacilli</taxon>
        <taxon>Bacillales</taxon>
        <taxon>Bacillaceae</taxon>
        <taxon>Lysinibacillus</taxon>
    </lineage>
</organism>
<dbReference type="RefSeq" id="WP_124763110.1">
    <property type="nucleotide sequence ID" value="NZ_JAFBDY010000002.1"/>
</dbReference>
<keyword evidence="2" id="KW-1185">Reference proteome</keyword>
<comment type="caution">
    <text evidence="1">The sequence shown here is derived from an EMBL/GenBank/DDBJ whole genome shotgun (WGS) entry which is preliminary data.</text>
</comment>
<gene>
    <name evidence="1" type="ORF">EBB45_04615</name>
</gene>
<reference evidence="1 2" key="1">
    <citation type="journal article" date="2013" name="J. Microbiol.">
        <title>Lysinibacillus chungkukjangi sp. nov., isolated from Chungkukjang, Korean fermented soybean food.</title>
        <authorList>
            <person name="Kim S.J."/>
            <person name="Jang Y.H."/>
            <person name="Hamada M."/>
            <person name="Ahn J.H."/>
            <person name="Weon H.Y."/>
            <person name="Suzuki K."/>
            <person name="Whang K.S."/>
            <person name="Kwon S.W."/>
        </authorList>
    </citation>
    <scope>NUCLEOTIDE SEQUENCE [LARGE SCALE GENOMIC DNA]</scope>
    <source>
        <strain evidence="1 2">MCCC 1A12701</strain>
    </source>
</reference>
<dbReference type="EMBL" id="RRCT01000002">
    <property type="protein sequence ID" value="RQW75903.1"/>
    <property type="molecule type" value="Genomic_DNA"/>
</dbReference>
<dbReference type="AlphaFoldDB" id="A0A3N9UIL0"/>
<sequence>MKENRKIKSISFDLSDEVEMQLLAYAETKKSFSVYVKRLIQADQLTGGALEDLSIIEKVKKEKKYDPKDFEIEL</sequence>
<dbReference type="OrthoDB" id="2879907at2"/>
<proteinExistence type="predicted"/>
<name>A0A3N9UIL0_9BACI</name>
<dbReference type="Proteomes" id="UP000274033">
    <property type="component" value="Unassembled WGS sequence"/>
</dbReference>